<dbReference type="FunFam" id="1.10.10.10:FF:000001">
    <property type="entry name" value="LysR family transcriptional regulator"/>
    <property type="match status" value="1"/>
</dbReference>
<comment type="similarity">
    <text evidence="1">Belongs to the LysR transcriptional regulatory family.</text>
</comment>
<dbReference type="PROSITE" id="PS50931">
    <property type="entry name" value="HTH_LYSR"/>
    <property type="match status" value="1"/>
</dbReference>
<dbReference type="InterPro" id="IPR000847">
    <property type="entry name" value="LysR_HTH_N"/>
</dbReference>
<dbReference type="PANTHER" id="PTHR30126:SF39">
    <property type="entry name" value="HTH-TYPE TRANSCRIPTIONAL REGULATOR CYSL"/>
    <property type="match status" value="1"/>
</dbReference>
<dbReference type="SUPFAM" id="SSF53850">
    <property type="entry name" value="Periplasmic binding protein-like II"/>
    <property type="match status" value="1"/>
</dbReference>
<protein>
    <submittedName>
        <fullName evidence="6">Hydrogen peroxide-inducible activator</fullName>
    </submittedName>
</protein>
<dbReference type="PANTHER" id="PTHR30126">
    <property type="entry name" value="HTH-TYPE TRANSCRIPTIONAL REGULATOR"/>
    <property type="match status" value="1"/>
</dbReference>
<dbReference type="Pfam" id="PF00126">
    <property type="entry name" value="HTH_1"/>
    <property type="match status" value="1"/>
</dbReference>
<comment type="caution">
    <text evidence="6">The sequence shown here is derived from an EMBL/GenBank/DDBJ whole genome shotgun (WGS) entry which is preliminary data.</text>
</comment>
<dbReference type="SUPFAM" id="SSF46785">
    <property type="entry name" value="Winged helix' DNA-binding domain"/>
    <property type="match status" value="1"/>
</dbReference>
<keyword evidence="4" id="KW-0804">Transcription</keyword>
<proteinExistence type="inferred from homology"/>
<evidence type="ECO:0000256" key="1">
    <source>
        <dbReference type="ARBA" id="ARBA00009437"/>
    </source>
</evidence>
<dbReference type="GO" id="GO:0000976">
    <property type="term" value="F:transcription cis-regulatory region binding"/>
    <property type="evidence" value="ECO:0007669"/>
    <property type="project" value="TreeGrafter"/>
</dbReference>
<evidence type="ECO:0000259" key="5">
    <source>
        <dbReference type="PROSITE" id="PS50931"/>
    </source>
</evidence>
<evidence type="ECO:0000313" key="6">
    <source>
        <dbReference type="EMBL" id="KIG16657.1"/>
    </source>
</evidence>
<keyword evidence="3" id="KW-0238">DNA-binding</keyword>
<organism evidence="6 7">
    <name type="scientific">Enhygromyxa salina</name>
    <dbReference type="NCBI Taxonomy" id="215803"/>
    <lineage>
        <taxon>Bacteria</taxon>
        <taxon>Pseudomonadati</taxon>
        <taxon>Myxococcota</taxon>
        <taxon>Polyangia</taxon>
        <taxon>Nannocystales</taxon>
        <taxon>Nannocystaceae</taxon>
        <taxon>Enhygromyxa</taxon>
    </lineage>
</organism>
<feature type="domain" description="HTH lysR-type" evidence="5">
    <location>
        <begin position="1"/>
        <end position="57"/>
    </location>
</feature>
<keyword evidence="2" id="KW-0805">Transcription regulation</keyword>
<evidence type="ECO:0000256" key="2">
    <source>
        <dbReference type="ARBA" id="ARBA00023015"/>
    </source>
</evidence>
<dbReference type="GO" id="GO:0003700">
    <property type="term" value="F:DNA-binding transcription factor activity"/>
    <property type="evidence" value="ECO:0007669"/>
    <property type="project" value="InterPro"/>
</dbReference>
<dbReference type="InterPro" id="IPR005119">
    <property type="entry name" value="LysR_subst-bd"/>
</dbReference>
<accession>A0A0C2D9I8</accession>
<dbReference type="Proteomes" id="UP000031599">
    <property type="component" value="Unassembled WGS sequence"/>
</dbReference>
<sequence length="292" mass="31230">MIEELRHFVLIAELGNFTRAAGRAHLTQPALSAAIRRLERHMGARLLHRGRSGASLTAAGEALLPHALAAIAALEAGERAVAEVEGLRAGEVRVGAGATACTYLLPEILAVYRRAHPDIRFLLRETNTHESLDALHAGEIDIAIVSGADGEPWFVDELIIVAAPDFELGEPATIARAPFVAFRRGTTSRALLDAAVPDADIVMELGSIATVKGNVRAGIGLALVSRHAVVRDLAEGTLVQVATELTPIPRPLELVHLGVERLPPAAAALRQLLLSRRGRPPRRPRRARGHVE</sequence>
<dbReference type="RefSeq" id="WP_052549341.1">
    <property type="nucleotide sequence ID" value="NZ_JMCC02000034.1"/>
</dbReference>
<dbReference type="EMBL" id="JMCC02000034">
    <property type="protein sequence ID" value="KIG16657.1"/>
    <property type="molecule type" value="Genomic_DNA"/>
</dbReference>
<gene>
    <name evidence="6" type="ORF">DB30_04276</name>
</gene>
<reference evidence="6 7" key="1">
    <citation type="submission" date="2014-12" db="EMBL/GenBank/DDBJ databases">
        <title>Genome assembly of Enhygromyxa salina DSM 15201.</title>
        <authorList>
            <person name="Sharma G."/>
            <person name="Subramanian S."/>
        </authorList>
    </citation>
    <scope>NUCLEOTIDE SEQUENCE [LARGE SCALE GENOMIC DNA]</scope>
    <source>
        <strain evidence="6 7">DSM 15201</strain>
    </source>
</reference>
<dbReference type="InterPro" id="IPR036390">
    <property type="entry name" value="WH_DNA-bd_sf"/>
</dbReference>
<dbReference type="Pfam" id="PF03466">
    <property type="entry name" value="LysR_substrate"/>
    <property type="match status" value="1"/>
</dbReference>
<dbReference type="Gene3D" id="3.40.190.290">
    <property type="match status" value="1"/>
</dbReference>
<evidence type="ECO:0000256" key="4">
    <source>
        <dbReference type="ARBA" id="ARBA00023163"/>
    </source>
</evidence>
<dbReference type="PRINTS" id="PR00039">
    <property type="entry name" value="HTHLYSR"/>
</dbReference>
<evidence type="ECO:0000313" key="7">
    <source>
        <dbReference type="Proteomes" id="UP000031599"/>
    </source>
</evidence>
<dbReference type="InterPro" id="IPR036388">
    <property type="entry name" value="WH-like_DNA-bd_sf"/>
</dbReference>
<dbReference type="AlphaFoldDB" id="A0A0C2D9I8"/>
<name>A0A0C2D9I8_9BACT</name>
<dbReference type="Gene3D" id="1.10.10.10">
    <property type="entry name" value="Winged helix-like DNA-binding domain superfamily/Winged helix DNA-binding domain"/>
    <property type="match status" value="1"/>
</dbReference>
<evidence type="ECO:0000256" key="3">
    <source>
        <dbReference type="ARBA" id="ARBA00023125"/>
    </source>
</evidence>